<keyword evidence="2" id="KW-1185">Reference proteome</keyword>
<dbReference type="Proteomes" id="UP001610432">
    <property type="component" value="Unassembled WGS sequence"/>
</dbReference>
<reference evidence="1 2" key="1">
    <citation type="submission" date="2024-07" db="EMBL/GenBank/DDBJ databases">
        <title>Section-level genome sequencing and comparative genomics of Aspergillus sections Usti and Cavernicolus.</title>
        <authorList>
            <consortium name="Lawrence Berkeley National Laboratory"/>
            <person name="Nybo J.L."/>
            <person name="Vesth T.C."/>
            <person name="Theobald S."/>
            <person name="Frisvad J.C."/>
            <person name="Larsen T.O."/>
            <person name="Kjaerboelling I."/>
            <person name="Rothschild-Mancinelli K."/>
            <person name="Lyhne E.K."/>
            <person name="Kogle M.E."/>
            <person name="Barry K."/>
            <person name="Clum A."/>
            <person name="Na H."/>
            <person name="Ledsgaard L."/>
            <person name="Lin J."/>
            <person name="Lipzen A."/>
            <person name="Kuo A."/>
            <person name="Riley R."/>
            <person name="Mondo S."/>
            <person name="Labutti K."/>
            <person name="Haridas S."/>
            <person name="Pangalinan J."/>
            <person name="Salamov A.A."/>
            <person name="Simmons B.A."/>
            <person name="Magnuson J.K."/>
            <person name="Chen J."/>
            <person name="Drula E."/>
            <person name="Henrissat B."/>
            <person name="Wiebenga A."/>
            <person name="Lubbers R.J."/>
            <person name="Gomes A.C."/>
            <person name="Macurrencykelacurrency M.R."/>
            <person name="Stajich J."/>
            <person name="Grigoriev I.V."/>
            <person name="Mortensen U.H."/>
            <person name="De Vries R.P."/>
            <person name="Baker S.E."/>
            <person name="Andersen M.R."/>
        </authorList>
    </citation>
    <scope>NUCLEOTIDE SEQUENCE [LARGE SCALE GENOMIC DNA]</scope>
    <source>
        <strain evidence="1 2">CBS 449.75</strain>
    </source>
</reference>
<comment type="caution">
    <text evidence="1">The sequence shown here is derived from an EMBL/GenBank/DDBJ whole genome shotgun (WGS) entry which is preliminary data.</text>
</comment>
<evidence type="ECO:0000313" key="2">
    <source>
        <dbReference type="Proteomes" id="UP001610432"/>
    </source>
</evidence>
<dbReference type="RefSeq" id="XP_070884716.1">
    <property type="nucleotide sequence ID" value="XM_071024825.1"/>
</dbReference>
<name>A0ABR4LQT5_9EURO</name>
<protein>
    <submittedName>
        <fullName evidence="1">Uncharacterized protein</fullName>
    </submittedName>
</protein>
<dbReference type="GeneID" id="98139897"/>
<gene>
    <name evidence="1" type="ORF">BJX67DRAFT_153241</name>
</gene>
<organism evidence="1 2">
    <name type="scientific">Aspergillus lucknowensis</name>
    <dbReference type="NCBI Taxonomy" id="176173"/>
    <lineage>
        <taxon>Eukaryota</taxon>
        <taxon>Fungi</taxon>
        <taxon>Dikarya</taxon>
        <taxon>Ascomycota</taxon>
        <taxon>Pezizomycotina</taxon>
        <taxon>Eurotiomycetes</taxon>
        <taxon>Eurotiomycetidae</taxon>
        <taxon>Eurotiales</taxon>
        <taxon>Aspergillaceae</taxon>
        <taxon>Aspergillus</taxon>
        <taxon>Aspergillus subgen. Nidulantes</taxon>
    </lineage>
</organism>
<evidence type="ECO:0000313" key="1">
    <source>
        <dbReference type="EMBL" id="KAL2865737.1"/>
    </source>
</evidence>
<sequence>MIGVRSFNWIEMPKQSFQAGLLRQGAATDAHLEISKHGDSNRRDWSSGTAVESWLKEGGVMKFQTIAALGVRLSALREGGQRWRHAWPLNLPRPTSTTAQCASQRQAEGLLELKTETRLLRKIDKGPAMTDGSSTAESGLRSISSMVIPCFYHAIEKPSS</sequence>
<accession>A0ABR4LQT5</accession>
<proteinExistence type="predicted"/>
<dbReference type="EMBL" id="JBFXLQ010000029">
    <property type="protein sequence ID" value="KAL2865737.1"/>
    <property type="molecule type" value="Genomic_DNA"/>
</dbReference>